<gene>
    <name evidence="7 9" type="primary">aroA</name>
    <name evidence="9" type="ORF">ACFP3T_13005</name>
</gene>
<dbReference type="PANTHER" id="PTHR21090">
    <property type="entry name" value="AROM/DEHYDROQUINATE SYNTHASE"/>
    <property type="match status" value="1"/>
</dbReference>
<dbReference type="PROSITE" id="PS00104">
    <property type="entry name" value="EPSP_SYNTHASE_1"/>
    <property type="match status" value="1"/>
</dbReference>
<dbReference type="InterPro" id="IPR023193">
    <property type="entry name" value="EPSP_synthase_CS"/>
</dbReference>
<feature type="binding site" evidence="7">
    <location>
        <position position="165"/>
    </location>
    <ligand>
        <name>3-phosphoshikimate</name>
        <dbReference type="ChEBI" id="CHEBI:145989"/>
    </ligand>
</feature>
<feature type="binding site" evidence="7">
    <location>
        <position position="167"/>
    </location>
    <ligand>
        <name>3-phosphoshikimate</name>
        <dbReference type="ChEBI" id="CHEBI:145989"/>
    </ligand>
</feature>
<evidence type="ECO:0000256" key="6">
    <source>
        <dbReference type="ARBA" id="ARBA00044633"/>
    </source>
</evidence>
<evidence type="ECO:0000256" key="2">
    <source>
        <dbReference type="ARBA" id="ARBA00009948"/>
    </source>
</evidence>
<feature type="binding site" evidence="7">
    <location>
        <position position="341"/>
    </location>
    <ligand>
        <name>3-phosphoshikimate</name>
        <dbReference type="ChEBI" id="CHEBI:145989"/>
    </ligand>
</feature>
<dbReference type="InterPro" id="IPR001986">
    <property type="entry name" value="Enolpyruvate_Tfrase_dom"/>
</dbReference>
<dbReference type="Gene3D" id="3.65.10.10">
    <property type="entry name" value="Enolpyruvate transferase domain"/>
    <property type="match status" value="2"/>
</dbReference>
<dbReference type="PANTHER" id="PTHR21090:SF5">
    <property type="entry name" value="PENTAFUNCTIONAL AROM POLYPEPTIDE"/>
    <property type="match status" value="1"/>
</dbReference>
<keyword evidence="7" id="KW-0963">Cytoplasm</keyword>
<dbReference type="Pfam" id="PF00275">
    <property type="entry name" value="EPSP_synthase"/>
    <property type="match status" value="1"/>
</dbReference>
<organism evidence="9 10">
    <name type="scientific">Lactiplantibacillus dongliensis</name>
    <dbReference type="NCBI Taxonomy" id="2559919"/>
    <lineage>
        <taxon>Bacteria</taxon>
        <taxon>Bacillati</taxon>
        <taxon>Bacillota</taxon>
        <taxon>Bacilli</taxon>
        <taxon>Lactobacillales</taxon>
        <taxon>Lactobacillaceae</taxon>
        <taxon>Lactiplantibacillus</taxon>
    </lineage>
</organism>
<dbReference type="EMBL" id="JBHSSD010000055">
    <property type="protein sequence ID" value="MFC6165582.1"/>
    <property type="molecule type" value="Genomic_DNA"/>
</dbReference>
<evidence type="ECO:0000256" key="7">
    <source>
        <dbReference type="HAMAP-Rule" id="MF_00210"/>
    </source>
</evidence>
<dbReference type="EC" id="2.5.1.19" evidence="7"/>
<feature type="domain" description="Enolpyruvate transferase" evidence="8">
    <location>
        <begin position="9"/>
        <end position="424"/>
    </location>
</feature>
<comment type="pathway">
    <text evidence="1 7">Metabolic intermediate biosynthesis; chorismate biosynthesis; chorismate from D-erythrose 4-phosphate and phosphoenolpyruvate: step 6/7.</text>
</comment>
<comment type="subunit">
    <text evidence="7">Monomer.</text>
</comment>
<feature type="binding site" evidence="7">
    <location>
        <position position="345"/>
    </location>
    <ligand>
        <name>phosphoenolpyruvate</name>
        <dbReference type="ChEBI" id="CHEBI:58702"/>
    </ligand>
</feature>
<feature type="binding site" evidence="7">
    <location>
        <position position="314"/>
    </location>
    <ligand>
        <name>3-phosphoshikimate</name>
        <dbReference type="ChEBI" id="CHEBI:145989"/>
    </ligand>
</feature>
<dbReference type="Proteomes" id="UP001596253">
    <property type="component" value="Unassembled WGS sequence"/>
</dbReference>
<keyword evidence="3 7" id="KW-0028">Amino-acid biosynthesis</keyword>
<sequence length="435" mass="45751">MKKLSSQPANGLHGTLTVPGDKSISHRGLILGAISQGTTTLTNFLPADDCLSTLGAMRALGVQINRESTTVQITGRGIHGLTAPKQALDMGNAGTATRLLAGLLAGQPFDSTLVGDDSLSQRPMERVRQPLATMGAKLALVNGHLPMTIHGQHLHAANYQMTVASAQVKSALILAALQADQPSTIIEKLPTRDHTERLLQAFGGEIATAADGKTITVQPQPNLRGQNVTVPGDLSSAAFFLTAASIVPGSRVRLHNVGLNPTRTGLLTVLQRMGGDVTITPTASTGEPFGDVTVAATELQPLDLTAADIPAVIDELPLVALLAATANGVSRISGAGELRVKETDRIATIVTELRKLGVAIEERPDGFVIDGRRAWQVQTSQLDSHGDHRIGMMMAIAALRLKTPLTLANAAAISISYPNFFHDLQQLLPSTEVLV</sequence>
<name>A0ABW1RBP6_9LACO</name>
<evidence type="ECO:0000313" key="10">
    <source>
        <dbReference type="Proteomes" id="UP001596253"/>
    </source>
</evidence>
<proteinExistence type="inferred from homology"/>
<dbReference type="PROSITE" id="PS00885">
    <property type="entry name" value="EPSP_SYNTHASE_2"/>
    <property type="match status" value="1"/>
</dbReference>
<comment type="catalytic activity">
    <reaction evidence="6">
        <text>3-phosphoshikimate + phosphoenolpyruvate = 5-O-(1-carboxyvinyl)-3-phosphoshikimate + phosphate</text>
        <dbReference type="Rhea" id="RHEA:21256"/>
        <dbReference type="ChEBI" id="CHEBI:43474"/>
        <dbReference type="ChEBI" id="CHEBI:57701"/>
        <dbReference type="ChEBI" id="CHEBI:58702"/>
        <dbReference type="ChEBI" id="CHEBI:145989"/>
        <dbReference type="EC" id="2.5.1.19"/>
    </reaction>
    <physiologicalReaction direction="left-to-right" evidence="6">
        <dbReference type="Rhea" id="RHEA:21257"/>
    </physiologicalReaction>
</comment>
<comment type="caution">
    <text evidence="9">The sequence shown here is derived from an EMBL/GenBank/DDBJ whole genome shotgun (WGS) entry which is preliminary data.</text>
</comment>
<evidence type="ECO:0000256" key="5">
    <source>
        <dbReference type="ARBA" id="ARBA00023141"/>
    </source>
</evidence>
<keyword evidence="5 7" id="KW-0057">Aromatic amino acid biosynthesis</keyword>
<dbReference type="RefSeq" id="WP_137640208.1">
    <property type="nucleotide sequence ID" value="NZ_BJDK01000016.1"/>
</dbReference>
<evidence type="ECO:0000313" key="9">
    <source>
        <dbReference type="EMBL" id="MFC6165582.1"/>
    </source>
</evidence>
<dbReference type="NCBIfam" id="TIGR01356">
    <property type="entry name" value="aroA"/>
    <property type="match status" value="1"/>
</dbReference>
<dbReference type="InterPro" id="IPR006264">
    <property type="entry name" value="EPSP_synthase"/>
</dbReference>
<feature type="binding site" evidence="7">
    <location>
        <position position="22"/>
    </location>
    <ligand>
        <name>3-phosphoshikimate</name>
        <dbReference type="ChEBI" id="CHEBI:145989"/>
    </ligand>
</feature>
<feature type="active site" description="Proton acceptor" evidence="7">
    <location>
        <position position="314"/>
    </location>
</feature>
<reference evidence="10" key="1">
    <citation type="journal article" date="2019" name="Int. J. Syst. Evol. Microbiol.">
        <title>The Global Catalogue of Microorganisms (GCM) 10K type strain sequencing project: providing services to taxonomists for standard genome sequencing and annotation.</title>
        <authorList>
            <consortium name="The Broad Institute Genomics Platform"/>
            <consortium name="The Broad Institute Genome Sequencing Center for Infectious Disease"/>
            <person name="Wu L."/>
            <person name="Ma J."/>
        </authorList>
    </citation>
    <scope>NUCLEOTIDE SEQUENCE [LARGE SCALE GENOMIC DNA]</scope>
    <source>
        <strain evidence="10">CCM 8932</strain>
    </source>
</reference>
<feature type="binding site" evidence="7">
    <location>
        <position position="23"/>
    </location>
    <ligand>
        <name>3-phosphoshikimate</name>
        <dbReference type="ChEBI" id="CHEBI:145989"/>
    </ligand>
</feature>
<evidence type="ECO:0000259" key="8">
    <source>
        <dbReference type="Pfam" id="PF00275"/>
    </source>
</evidence>
<evidence type="ECO:0000256" key="3">
    <source>
        <dbReference type="ARBA" id="ARBA00022605"/>
    </source>
</evidence>
<feature type="binding site" evidence="7">
    <location>
        <position position="94"/>
    </location>
    <ligand>
        <name>phosphoenolpyruvate</name>
        <dbReference type="ChEBI" id="CHEBI:58702"/>
    </ligand>
</feature>
<feature type="binding site" evidence="7">
    <location>
        <position position="389"/>
    </location>
    <ligand>
        <name>phosphoenolpyruvate</name>
        <dbReference type="ChEBI" id="CHEBI:58702"/>
    </ligand>
</feature>
<comment type="subcellular location">
    <subcellularLocation>
        <location evidence="7">Cytoplasm</location>
    </subcellularLocation>
</comment>
<dbReference type="HAMAP" id="MF_00210">
    <property type="entry name" value="EPSP_synth"/>
    <property type="match status" value="1"/>
</dbReference>
<keyword evidence="10" id="KW-1185">Reference proteome</keyword>
<evidence type="ECO:0000256" key="4">
    <source>
        <dbReference type="ARBA" id="ARBA00022679"/>
    </source>
</evidence>
<comment type="similarity">
    <text evidence="2 7">Belongs to the EPSP synthase family.</text>
</comment>
<dbReference type="InterPro" id="IPR013792">
    <property type="entry name" value="RNA3'P_cycl/enolpyr_Trfase_a/b"/>
</dbReference>
<dbReference type="SUPFAM" id="SSF55205">
    <property type="entry name" value="EPT/RTPC-like"/>
    <property type="match status" value="1"/>
</dbReference>
<dbReference type="CDD" id="cd01556">
    <property type="entry name" value="EPSP_synthase"/>
    <property type="match status" value="1"/>
</dbReference>
<comment type="function">
    <text evidence="7">Catalyzes the transfer of the enolpyruvyl moiety of phosphoenolpyruvate (PEP) to the 5-hydroxyl of shikimate-3-phosphate (S3P) to produce enolpyruvyl shikimate-3-phosphate and inorganic phosphate.</text>
</comment>
<evidence type="ECO:0000256" key="1">
    <source>
        <dbReference type="ARBA" id="ARBA00004811"/>
    </source>
</evidence>
<accession>A0ABW1RBP6</accession>
<feature type="binding site" evidence="7">
    <location>
        <position position="122"/>
    </location>
    <ligand>
        <name>phosphoenolpyruvate</name>
        <dbReference type="ChEBI" id="CHEBI:58702"/>
    </ligand>
</feature>
<protein>
    <recommendedName>
        <fullName evidence="7">3-phosphoshikimate 1-carboxyvinyltransferase</fullName>
        <ecNumber evidence="7">2.5.1.19</ecNumber>
    </recommendedName>
    <alternativeName>
        <fullName evidence="7">5-enolpyruvylshikimate-3-phosphate synthase</fullName>
        <shortName evidence="7">EPSP synthase</shortName>
        <shortName evidence="7">EPSPS</shortName>
    </alternativeName>
</protein>
<comment type="caution">
    <text evidence="7">Lacks conserved residue(s) required for the propagation of feature annotation.</text>
</comment>
<feature type="binding site" evidence="7">
    <location>
        <position position="22"/>
    </location>
    <ligand>
        <name>phosphoenolpyruvate</name>
        <dbReference type="ChEBI" id="CHEBI:58702"/>
    </ligand>
</feature>
<dbReference type="GO" id="GO:0003866">
    <property type="term" value="F:3-phosphoshikimate 1-carboxyvinyltransferase activity"/>
    <property type="evidence" value="ECO:0007669"/>
    <property type="project" value="UniProtKB-EC"/>
</dbReference>
<feature type="binding site" evidence="7">
    <location>
        <position position="167"/>
    </location>
    <ligand>
        <name>phosphoenolpyruvate</name>
        <dbReference type="ChEBI" id="CHEBI:58702"/>
    </ligand>
</feature>
<dbReference type="PIRSF" id="PIRSF000505">
    <property type="entry name" value="EPSPS"/>
    <property type="match status" value="1"/>
</dbReference>
<keyword evidence="4 7" id="KW-0808">Transferase</keyword>
<dbReference type="InterPro" id="IPR036968">
    <property type="entry name" value="Enolpyruvate_Tfrase_sf"/>
</dbReference>
<feature type="binding site" evidence="7">
    <location>
        <position position="27"/>
    </location>
    <ligand>
        <name>3-phosphoshikimate</name>
        <dbReference type="ChEBI" id="CHEBI:145989"/>
    </ligand>
</feature>